<protein>
    <recommendedName>
        <fullName evidence="2">Peptidase S9 prolyl oligopeptidase catalytic domain-containing protein</fullName>
    </recommendedName>
</protein>
<dbReference type="InterPro" id="IPR029058">
    <property type="entry name" value="AB_hydrolase_fold"/>
</dbReference>
<organism evidence="1">
    <name type="scientific">uncultured Truepera sp</name>
    <dbReference type="NCBI Taxonomy" id="543023"/>
    <lineage>
        <taxon>Bacteria</taxon>
        <taxon>Thermotogati</taxon>
        <taxon>Deinococcota</taxon>
        <taxon>Deinococci</taxon>
        <taxon>Trueperales</taxon>
        <taxon>Trueperaceae</taxon>
        <taxon>Truepera</taxon>
        <taxon>environmental samples</taxon>
    </lineage>
</organism>
<evidence type="ECO:0000313" key="1">
    <source>
        <dbReference type="EMBL" id="CAA9569160.1"/>
    </source>
</evidence>
<dbReference type="EMBL" id="CADCWP010000104">
    <property type="protein sequence ID" value="CAA9569160.1"/>
    <property type="molecule type" value="Genomic_DNA"/>
</dbReference>
<gene>
    <name evidence="1" type="ORF">AVDCRST_MAG86-1393</name>
</gene>
<dbReference type="Gene3D" id="3.40.50.1820">
    <property type="entry name" value="alpha/beta hydrolase"/>
    <property type="match status" value="1"/>
</dbReference>
<name>A0A6J4V4W6_9DEIN</name>
<evidence type="ECO:0008006" key="2">
    <source>
        <dbReference type="Google" id="ProtNLM"/>
    </source>
</evidence>
<accession>A0A6J4V4W6</accession>
<dbReference type="AlphaFoldDB" id="A0A6J4V4W6"/>
<proteinExistence type="predicted"/>
<reference evidence="1" key="1">
    <citation type="submission" date="2020-02" db="EMBL/GenBank/DDBJ databases">
        <authorList>
            <person name="Meier V. D."/>
        </authorList>
    </citation>
    <scope>NUCLEOTIDE SEQUENCE</scope>
    <source>
        <strain evidence="1">AVDCRST_MAG86</strain>
    </source>
</reference>
<sequence>MVPPSESEEMVAALKGCGGDVRLTLYPDLGHNSWTQTYNNMALYSWLLRHKRDA</sequence>
<dbReference type="SUPFAM" id="SSF53474">
    <property type="entry name" value="alpha/beta-Hydrolases"/>
    <property type="match status" value="1"/>
</dbReference>